<evidence type="ECO:0000313" key="1">
    <source>
        <dbReference type="Proteomes" id="UP000887561"/>
    </source>
</evidence>
<dbReference type="AlphaFoldDB" id="A0A915MEM4"/>
<sequence length="226" mass="26464">MDKSSKPLTISENYKNLLHSLMLTKPLYLSDKLREALMEKDVHTLLEIICTQKLEELISALKIMNVLNPKFNLKQEIFDKSKLAQFLNWRFDQNCSDKPNFDQPTFWGRVYNPFKSLLFNGQKCLEKPSLSDYMELLEDNDKIHNLLVFRLKCSLETFKKSSQTDKNVVVNELIHTLMLSKRVDGECLTDKMKPEDRNELLKGINNIVMEDNVFKYALKQLLNIGR</sequence>
<evidence type="ECO:0000313" key="2">
    <source>
        <dbReference type="WBParaSite" id="scaffold36232_cov306.g23100"/>
    </source>
</evidence>
<proteinExistence type="predicted"/>
<name>A0A915MEM4_MELJA</name>
<accession>A0A915MEM4</accession>
<reference evidence="2" key="1">
    <citation type="submission" date="2022-11" db="UniProtKB">
        <authorList>
            <consortium name="WormBaseParasite"/>
        </authorList>
    </citation>
    <scope>IDENTIFICATION</scope>
</reference>
<dbReference type="WBParaSite" id="scaffold36232_cov306.g23100">
    <property type="protein sequence ID" value="scaffold36232_cov306.g23100"/>
    <property type="gene ID" value="scaffold36232_cov306.g23100"/>
</dbReference>
<organism evidence="1 2">
    <name type="scientific">Meloidogyne javanica</name>
    <name type="common">Root-knot nematode worm</name>
    <dbReference type="NCBI Taxonomy" id="6303"/>
    <lineage>
        <taxon>Eukaryota</taxon>
        <taxon>Metazoa</taxon>
        <taxon>Ecdysozoa</taxon>
        <taxon>Nematoda</taxon>
        <taxon>Chromadorea</taxon>
        <taxon>Rhabditida</taxon>
        <taxon>Tylenchina</taxon>
        <taxon>Tylenchomorpha</taxon>
        <taxon>Tylenchoidea</taxon>
        <taxon>Meloidogynidae</taxon>
        <taxon>Meloidogyninae</taxon>
        <taxon>Meloidogyne</taxon>
        <taxon>Meloidogyne incognita group</taxon>
    </lineage>
</organism>
<dbReference type="Proteomes" id="UP000887561">
    <property type="component" value="Unplaced"/>
</dbReference>
<keyword evidence="1" id="KW-1185">Reference proteome</keyword>
<protein>
    <submittedName>
        <fullName evidence="2">Uncharacterized protein</fullName>
    </submittedName>
</protein>